<dbReference type="Pfam" id="PF07331">
    <property type="entry name" value="TctB"/>
    <property type="match status" value="1"/>
</dbReference>
<reference evidence="3 4" key="1">
    <citation type="submission" date="2019-03" db="EMBL/GenBank/DDBJ databases">
        <title>Genomic Encyclopedia of Type Strains, Phase IV (KMG-IV): sequencing the most valuable type-strain genomes for metagenomic binning, comparative biology and taxonomic classification.</title>
        <authorList>
            <person name="Goeker M."/>
        </authorList>
    </citation>
    <scope>NUCLEOTIDE SEQUENCE [LARGE SCALE GENOMIC DNA]</scope>
    <source>
        <strain evidence="3 4">DSM 19377</strain>
    </source>
</reference>
<feature type="transmembrane region" description="Helical" evidence="1">
    <location>
        <begin position="125"/>
        <end position="142"/>
    </location>
</feature>
<comment type="caution">
    <text evidence="3">The sequence shown here is derived from an EMBL/GenBank/DDBJ whole genome shotgun (WGS) entry which is preliminary data.</text>
</comment>
<dbReference type="EMBL" id="SLXK01000031">
    <property type="protein sequence ID" value="TCP23480.1"/>
    <property type="molecule type" value="Genomic_DNA"/>
</dbReference>
<protein>
    <submittedName>
        <fullName evidence="3">Putative tricarboxylic transport membrane protein</fullName>
    </submittedName>
</protein>
<organism evidence="3 4">
    <name type="scientific">Scopulibacillus darangshiensis</name>
    <dbReference type="NCBI Taxonomy" id="442528"/>
    <lineage>
        <taxon>Bacteria</taxon>
        <taxon>Bacillati</taxon>
        <taxon>Bacillota</taxon>
        <taxon>Bacilli</taxon>
        <taxon>Bacillales</taxon>
        <taxon>Sporolactobacillaceae</taxon>
        <taxon>Scopulibacillus</taxon>
    </lineage>
</organism>
<dbReference type="Proteomes" id="UP000295416">
    <property type="component" value="Unassembled WGS sequence"/>
</dbReference>
<dbReference type="AlphaFoldDB" id="A0A4R2NP19"/>
<feature type="transmembrane region" description="Helical" evidence="1">
    <location>
        <begin position="77"/>
        <end position="94"/>
    </location>
</feature>
<dbReference type="InterPro" id="IPR009936">
    <property type="entry name" value="DUF1468"/>
</dbReference>
<evidence type="ECO:0000256" key="1">
    <source>
        <dbReference type="SAM" id="Phobius"/>
    </source>
</evidence>
<evidence type="ECO:0000313" key="4">
    <source>
        <dbReference type="Proteomes" id="UP000295416"/>
    </source>
</evidence>
<keyword evidence="1" id="KW-0472">Membrane</keyword>
<sequence>MILRMLVPAFVSFIGLSWFIASVLLPKAPLGDPNGPMYYPLILSGFLFVMGVIYFIQELKVRHQEKGILKKLFAGRTPKLIIAALILSILYTLTFEKLGFLVSTIIFLGLLLFVINGFRGWKKWVTNIAVAVLFSFVLWYGFSQLLGIGLP</sequence>
<evidence type="ECO:0000259" key="2">
    <source>
        <dbReference type="Pfam" id="PF07331"/>
    </source>
</evidence>
<feature type="transmembrane region" description="Helical" evidence="1">
    <location>
        <begin position="7"/>
        <end position="25"/>
    </location>
</feature>
<keyword evidence="1" id="KW-1133">Transmembrane helix</keyword>
<keyword evidence="1" id="KW-0812">Transmembrane</keyword>
<feature type="transmembrane region" description="Helical" evidence="1">
    <location>
        <begin position="100"/>
        <end position="118"/>
    </location>
</feature>
<feature type="domain" description="DUF1468" evidence="2">
    <location>
        <begin position="14"/>
        <end position="151"/>
    </location>
</feature>
<keyword evidence="4" id="KW-1185">Reference proteome</keyword>
<dbReference type="RefSeq" id="WP_132747373.1">
    <property type="nucleotide sequence ID" value="NZ_SLXK01000031.1"/>
</dbReference>
<name>A0A4R2NP19_9BACL</name>
<dbReference type="OrthoDB" id="5870591at2"/>
<accession>A0A4R2NP19</accession>
<feature type="transmembrane region" description="Helical" evidence="1">
    <location>
        <begin position="37"/>
        <end position="56"/>
    </location>
</feature>
<gene>
    <name evidence="3" type="ORF">EV207_13142</name>
</gene>
<proteinExistence type="predicted"/>
<evidence type="ECO:0000313" key="3">
    <source>
        <dbReference type="EMBL" id="TCP23480.1"/>
    </source>
</evidence>